<accession>R9GWG7</accession>
<evidence type="ECO:0000256" key="4">
    <source>
        <dbReference type="ARBA" id="ARBA00022692"/>
    </source>
</evidence>
<dbReference type="NCBIfam" id="TIGR04057">
    <property type="entry name" value="SusC_RagA_signa"/>
    <property type="match status" value="1"/>
</dbReference>
<keyword evidence="11" id="KW-1185">Reference proteome</keyword>
<dbReference type="eggNOG" id="COG1629">
    <property type="taxonomic scope" value="Bacteria"/>
</dbReference>
<keyword evidence="4 7" id="KW-0812">Transmembrane</keyword>
<dbReference type="SUPFAM" id="SSF49464">
    <property type="entry name" value="Carboxypeptidase regulatory domain-like"/>
    <property type="match status" value="1"/>
</dbReference>
<evidence type="ECO:0000256" key="5">
    <source>
        <dbReference type="ARBA" id="ARBA00023136"/>
    </source>
</evidence>
<dbReference type="NCBIfam" id="TIGR04056">
    <property type="entry name" value="OMP_RagA_SusC"/>
    <property type="match status" value="1"/>
</dbReference>
<dbReference type="Pfam" id="PF13715">
    <property type="entry name" value="CarbopepD_reg_2"/>
    <property type="match status" value="1"/>
</dbReference>
<evidence type="ECO:0000259" key="9">
    <source>
        <dbReference type="Pfam" id="PF07715"/>
    </source>
</evidence>
<dbReference type="EMBL" id="AQPN01000032">
    <property type="protein sequence ID" value="EOR96013.1"/>
    <property type="molecule type" value="Genomic_DNA"/>
</dbReference>
<dbReference type="Gene3D" id="2.170.130.10">
    <property type="entry name" value="TonB-dependent receptor, plug domain"/>
    <property type="match status" value="1"/>
</dbReference>
<gene>
    <name evidence="10" type="ORF">ADIARSV_0829</name>
</gene>
<reference evidence="10 11" key="1">
    <citation type="journal article" date="2013" name="Genome Announc.">
        <title>Draft Genome Sequence of Arcticibacter svalbardensis Strain MN12-7T, a Member of the Family Sphingobacteriaceae Isolated from an Arctic Soil Sample.</title>
        <authorList>
            <person name="Shivaji S."/>
            <person name="Ara S."/>
            <person name="Prasad S."/>
            <person name="Manasa B.P."/>
            <person name="Begum Z."/>
            <person name="Singh A."/>
            <person name="Kumar Pinnaka A."/>
        </authorList>
    </citation>
    <scope>NUCLEOTIDE SEQUENCE [LARGE SCALE GENOMIC DNA]</scope>
    <source>
        <strain evidence="10 11">MN12-7</strain>
    </source>
</reference>
<evidence type="ECO:0000313" key="10">
    <source>
        <dbReference type="EMBL" id="EOR96013.1"/>
    </source>
</evidence>
<evidence type="ECO:0000256" key="6">
    <source>
        <dbReference type="ARBA" id="ARBA00023237"/>
    </source>
</evidence>
<dbReference type="InterPro" id="IPR008969">
    <property type="entry name" value="CarboxyPept-like_regulatory"/>
</dbReference>
<evidence type="ECO:0000256" key="2">
    <source>
        <dbReference type="ARBA" id="ARBA00022448"/>
    </source>
</evidence>
<proteinExistence type="inferred from homology"/>
<evidence type="ECO:0000256" key="3">
    <source>
        <dbReference type="ARBA" id="ARBA00022452"/>
    </source>
</evidence>
<feature type="signal peptide" evidence="8">
    <location>
        <begin position="1"/>
        <end position="28"/>
    </location>
</feature>
<dbReference type="InterPro" id="IPR036942">
    <property type="entry name" value="Beta-barrel_TonB_sf"/>
</dbReference>
<dbReference type="SUPFAM" id="SSF56935">
    <property type="entry name" value="Porins"/>
    <property type="match status" value="1"/>
</dbReference>
<feature type="domain" description="TonB-dependent receptor plug" evidence="9">
    <location>
        <begin position="128"/>
        <end position="259"/>
    </location>
</feature>
<dbReference type="InterPro" id="IPR039426">
    <property type="entry name" value="TonB-dep_rcpt-like"/>
</dbReference>
<evidence type="ECO:0000256" key="8">
    <source>
        <dbReference type="SAM" id="SignalP"/>
    </source>
</evidence>
<organism evidence="10 11">
    <name type="scientific">Arcticibacter svalbardensis MN12-7</name>
    <dbReference type="NCBI Taxonomy" id="1150600"/>
    <lineage>
        <taxon>Bacteria</taxon>
        <taxon>Pseudomonadati</taxon>
        <taxon>Bacteroidota</taxon>
        <taxon>Sphingobacteriia</taxon>
        <taxon>Sphingobacteriales</taxon>
        <taxon>Sphingobacteriaceae</taxon>
        <taxon>Arcticibacter</taxon>
    </lineage>
</organism>
<keyword evidence="6 7" id="KW-0998">Cell outer membrane</keyword>
<keyword evidence="2 7" id="KW-0813">Transport</keyword>
<dbReference type="Gene3D" id="2.60.40.1120">
    <property type="entry name" value="Carboxypeptidase-like, regulatory domain"/>
    <property type="match status" value="1"/>
</dbReference>
<name>R9GWG7_9SPHI</name>
<dbReference type="InterPro" id="IPR023996">
    <property type="entry name" value="TonB-dep_OMP_SusC/RagA"/>
</dbReference>
<dbReference type="STRING" id="1150600.ADIARSV_0829"/>
<comment type="similarity">
    <text evidence="7">Belongs to the TonB-dependent receptor family.</text>
</comment>
<dbReference type="InterPro" id="IPR023997">
    <property type="entry name" value="TonB-dep_OMP_SusC/RagA_CS"/>
</dbReference>
<feature type="chain" id="PRO_5004481985" evidence="8">
    <location>
        <begin position="29"/>
        <end position="1068"/>
    </location>
</feature>
<dbReference type="AlphaFoldDB" id="R9GWG7"/>
<keyword evidence="8" id="KW-0732">Signal</keyword>
<sequence>MKIFIKLVFKTAFTLAYILFFLTETADAQLLSVQGKVTDAQNIALPGVRVALKRSKIATSTGADGSYNLSLNRVLTNQDSLEFRYIGFVTVSVPYKGNTSINVQMKGDLQSLNEVVVTALGIKREQKALGYATQTIDSKQINDARSNNFIAALSGKVAGLRLLSSGSGPLNSTKVSLRGDNSLSPSGNNALIVLNGVPLISGLTSSGVNNGYGAGSGNDSPIDFGNGIADINPDDIESVTVLKGASATALYGSRAGNGALIITTKSGSNNNGGIGVTVNSNVSFNDVLKWPDFQHEYGQGTMTTQQGFIPASQRYYSYGITEDGASTSGTSSAFGPAFNGQMYYQYDPATQTGGTERTLWQPYKDNVKGFFRTGSTITNSVALEGGNEKGSARASITHSKNEWIMPNTGYERITAALSMNYAISDRLKLNSSVNFTNKSSDNLPATGYNNQTISYFMIFQNPNVDLDWYKDRWKTGFDQITQIHPFSSFIDNPFLIANEMTNGVNSYNTVGNLSATYDFSKKVSFMVRSGLNMLNEDRETKRPYSTANFQNGYYRQQNVYSYEINNDALLTYKEDLSSSIKMSTSFGGNFRTQHGKDISRSVDGLVTPGVYKLANGRNSPVGSSYYINRKVNSVYGLVAFDWKSKVFVDITGRNDWSSTLPVANSSFFYPSLSTSFILNEIFTLPQAVSYAKLRLSAAAVGNDTDEYGTSKYYDISNFPSSAVAPTLLYNANFKPEIIRNLEGGLELKLFKARVGLDLTLYSNNTKNQILQIPLESSTGFTTALLNAGEVRNRGIEVVFNAKPISGKRFNWNSTITWAKNNNEVLSLAEGMDLKQDIGYGGNATIQARVGGTTGAIYGFNFQRAPDGQIIYTSAGLTARGAEIEYIGDAYADWKGGFQNEFSYNQFRFSFLLDGQYGGMIYSQTHHKMSEQGKLKSTLAGREDGFIIGDGVVKNADGSFSPNTTKVGVGDYYADYYRRANVEANSFDASFLKLREVRFEYALPKSITTRLHVNNASFAVYGRDLAMITKFPMFDPETAALNGSSILPGVEMGQMPTTRTFGMNLTFKF</sequence>
<evidence type="ECO:0000256" key="1">
    <source>
        <dbReference type="ARBA" id="ARBA00004571"/>
    </source>
</evidence>
<dbReference type="Pfam" id="PF07715">
    <property type="entry name" value="Plug"/>
    <property type="match status" value="1"/>
</dbReference>
<dbReference type="PROSITE" id="PS52016">
    <property type="entry name" value="TONB_DEPENDENT_REC_3"/>
    <property type="match status" value="1"/>
</dbReference>
<keyword evidence="3 7" id="KW-1134">Transmembrane beta strand</keyword>
<comment type="caution">
    <text evidence="10">The sequence shown here is derived from an EMBL/GenBank/DDBJ whole genome shotgun (WGS) entry which is preliminary data.</text>
</comment>
<dbReference type="Proteomes" id="UP000014174">
    <property type="component" value="Unassembled WGS sequence"/>
</dbReference>
<dbReference type="InterPro" id="IPR037066">
    <property type="entry name" value="Plug_dom_sf"/>
</dbReference>
<dbReference type="PATRIC" id="fig|1150600.3.peg.816"/>
<comment type="subcellular location">
    <subcellularLocation>
        <location evidence="1 7">Cell outer membrane</location>
        <topology evidence="1 7">Multi-pass membrane protein</topology>
    </subcellularLocation>
</comment>
<evidence type="ECO:0000256" key="7">
    <source>
        <dbReference type="PROSITE-ProRule" id="PRU01360"/>
    </source>
</evidence>
<keyword evidence="5 7" id="KW-0472">Membrane</keyword>
<dbReference type="GO" id="GO:0009279">
    <property type="term" value="C:cell outer membrane"/>
    <property type="evidence" value="ECO:0007669"/>
    <property type="project" value="UniProtKB-SubCell"/>
</dbReference>
<evidence type="ECO:0000313" key="11">
    <source>
        <dbReference type="Proteomes" id="UP000014174"/>
    </source>
</evidence>
<protein>
    <submittedName>
        <fullName evidence="10">TonB-dependent receptor</fullName>
    </submittedName>
</protein>
<dbReference type="InterPro" id="IPR012910">
    <property type="entry name" value="Plug_dom"/>
</dbReference>
<dbReference type="Gene3D" id="2.40.170.20">
    <property type="entry name" value="TonB-dependent receptor, beta-barrel domain"/>
    <property type="match status" value="1"/>
</dbReference>
<dbReference type="RefSeq" id="WP_016194074.1">
    <property type="nucleotide sequence ID" value="NZ_AQPN01000032.1"/>
</dbReference>
<keyword evidence="10" id="KW-0675">Receptor</keyword>
<dbReference type="OrthoDB" id="9768177at2"/>